<evidence type="ECO:0000256" key="19">
    <source>
        <dbReference type="PROSITE-ProRule" id="PRU00277"/>
    </source>
</evidence>
<keyword evidence="24" id="KW-1185">Reference proteome</keyword>
<feature type="domain" description="PPIase FKBP-type" evidence="22">
    <location>
        <begin position="165"/>
        <end position="251"/>
    </location>
</feature>
<keyword evidence="12" id="KW-0007">Acetylation</keyword>
<dbReference type="PROSITE" id="PS50005">
    <property type="entry name" value="TPR"/>
    <property type="match status" value="2"/>
</dbReference>
<dbReference type="GO" id="GO:0005739">
    <property type="term" value="C:mitochondrion"/>
    <property type="evidence" value="ECO:0007669"/>
    <property type="project" value="UniProtKB-SubCell"/>
</dbReference>
<dbReference type="OMA" id="FGAEGNE"/>
<dbReference type="GeneTree" id="ENSGT00940000157200"/>
<organism evidence="23 24">
    <name type="scientific">Neolamprologus brichardi</name>
    <name type="common">Fairy cichlid</name>
    <name type="synonym">Lamprologus brichardi</name>
    <dbReference type="NCBI Taxonomy" id="32507"/>
    <lineage>
        <taxon>Eukaryota</taxon>
        <taxon>Metazoa</taxon>
        <taxon>Chordata</taxon>
        <taxon>Craniata</taxon>
        <taxon>Vertebrata</taxon>
        <taxon>Euteleostomi</taxon>
        <taxon>Actinopterygii</taxon>
        <taxon>Neopterygii</taxon>
        <taxon>Teleostei</taxon>
        <taxon>Neoteleostei</taxon>
        <taxon>Acanthomorphata</taxon>
        <taxon>Ovalentaria</taxon>
        <taxon>Cichlomorphae</taxon>
        <taxon>Cichliformes</taxon>
        <taxon>Cichlidae</taxon>
        <taxon>African cichlids</taxon>
        <taxon>Pseudocrenilabrinae</taxon>
        <taxon>Lamprologini</taxon>
        <taxon>Neolamprologus</taxon>
    </lineage>
</organism>
<evidence type="ECO:0000259" key="22">
    <source>
        <dbReference type="PROSITE" id="PS50059"/>
    </source>
</evidence>
<dbReference type="PANTHER" id="PTHR46512:SF9">
    <property type="entry name" value="PEPTIDYLPROLYL ISOMERASE"/>
    <property type="match status" value="1"/>
</dbReference>
<evidence type="ECO:0000256" key="1">
    <source>
        <dbReference type="ARBA" id="ARBA00000971"/>
    </source>
</evidence>
<evidence type="ECO:0000256" key="5">
    <source>
        <dbReference type="ARBA" id="ARBA00004514"/>
    </source>
</evidence>
<evidence type="ECO:0000256" key="7">
    <source>
        <dbReference type="ARBA" id="ARBA00022490"/>
    </source>
</evidence>
<comment type="subcellular location">
    <subcellularLocation>
        <location evidence="4">Cytoplasm</location>
        <location evidence="4">Cytoskeleton</location>
    </subcellularLocation>
    <subcellularLocation>
        <location evidence="5">Cytoplasm</location>
        <location evidence="5">Cytosol</location>
    </subcellularLocation>
    <subcellularLocation>
        <location evidence="3">Mitochondrion</location>
    </subcellularLocation>
    <subcellularLocation>
        <location evidence="2">Nucleus</location>
    </subcellularLocation>
</comment>
<evidence type="ECO:0000256" key="21">
    <source>
        <dbReference type="SAM" id="MobiDB-lite"/>
    </source>
</evidence>
<dbReference type="SUPFAM" id="SSF48452">
    <property type="entry name" value="TPR-like"/>
    <property type="match status" value="1"/>
</dbReference>
<dbReference type="STRING" id="32507.ENSNBRP00000028820"/>
<keyword evidence="17 19" id="KW-0413">Isomerase</keyword>
<evidence type="ECO:0000256" key="3">
    <source>
        <dbReference type="ARBA" id="ARBA00004173"/>
    </source>
</evidence>
<dbReference type="GO" id="GO:0003755">
    <property type="term" value="F:peptidyl-prolyl cis-trans isomerase activity"/>
    <property type="evidence" value="ECO:0007669"/>
    <property type="project" value="UniProtKB-KW"/>
</dbReference>
<evidence type="ECO:0000256" key="4">
    <source>
        <dbReference type="ARBA" id="ARBA00004245"/>
    </source>
</evidence>
<keyword evidence="18" id="KW-0539">Nucleus</keyword>
<feature type="domain" description="PPIase FKBP-type" evidence="22">
    <location>
        <begin position="48"/>
        <end position="136"/>
    </location>
</feature>
<dbReference type="PANTHER" id="PTHR46512">
    <property type="entry name" value="PEPTIDYLPROLYL ISOMERASE"/>
    <property type="match status" value="1"/>
</dbReference>
<feature type="region of interest" description="Disordered" evidence="21">
    <location>
        <begin position="450"/>
        <end position="486"/>
    </location>
</feature>
<keyword evidence="9" id="KW-0493">Microtubule</keyword>
<evidence type="ECO:0000256" key="16">
    <source>
        <dbReference type="ARBA" id="ARBA00023212"/>
    </source>
</evidence>
<keyword evidence="16" id="KW-0206">Cytoskeleton</keyword>
<dbReference type="InterPro" id="IPR019734">
    <property type="entry name" value="TPR_rpt"/>
</dbReference>
<dbReference type="PROSITE" id="PS50059">
    <property type="entry name" value="FKBP_PPIASE"/>
    <property type="match status" value="2"/>
</dbReference>
<feature type="compositionally biased region" description="Basic and acidic residues" evidence="21">
    <location>
        <begin position="450"/>
        <end position="463"/>
    </location>
</feature>
<evidence type="ECO:0000256" key="20">
    <source>
        <dbReference type="PROSITE-ProRule" id="PRU00339"/>
    </source>
</evidence>
<evidence type="ECO:0000256" key="14">
    <source>
        <dbReference type="ARBA" id="ARBA00023128"/>
    </source>
</evidence>
<keyword evidence="6" id="KW-0488">Methylation</keyword>
<feature type="compositionally biased region" description="Acidic residues" evidence="21">
    <location>
        <begin position="465"/>
        <end position="474"/>
    </location>
</feature>
<dbReference type="Gene3D" id="1.25.40.10">
    <property type="entry name" value="Tetratricopeptide repeat domain"/>
    <property type="match status" value="1"/>
</dbReference>
<dbReference type="GO" id="GO:0005874">
    <property type="term" value="C:microtubule"/>
    <property type="evidence" value="ECO:0007669"/>
    <property type="project" value="UniProtKB-KW"/>
</dbReference>
<dbReference type="Ensembl" id="ENSNBRT00000029571.1">
    <property type="protein sequence ID" value="ENSNBRP00000028820.1"/>
    <property type="gene ID" value="ENSNBRG00000021937.1"/>
</dbReference>
<dbReference type="GO" id="GO:1901096">
    <property type="term" value="P:regulation of autophagosome maturation"/>
    <property type="evidence" value="ECO:0007669"/>
    <property type="project" value="Ensembl"/>
</dbReference>
<protein>
    <recommendedName>
        <fullName evidence="19">peptidylprolyl isomerase</fullName>
        <ecNumber evidence="19">5.2.1.8</ecNumber>
    </recommendedName>
</protein>
<keyword evidence="11 20" id="KW-0802">TPR repeat</keyword>
<dbReference type="Gene3D" id="3.10.50.40">
    <property type="match status" value="2"/>
</dbReference>
<sequence>MTMTAEEQTSEVQHTIPLEGEDITPKKDGGVLKVIKREGTGTELPMSGDKVFVHYVGTLLDGTHFDSSRDRGEKFSFELGKGQVIKAWDIGVATMKTGELCQLICKPEYSYGSAGSPPKIPPSATLVFEVELFEFRGEDITEEEDGGIIRRIITKGEGYSKPNEGAAVEVTVIGTCDDSVFDERELKFEIGDGESFGLPAGVEKAIMAMEQGEEAVFTIKPKYGFGNAGNAKFNVPGGAILQYKIKLTAFEKAKESWEMNTSEKLEQSSIVKEKGTQYFKVCFVLFFVLNVRSDPVLDFKMFCDAMVYMLQEGKYKHASVQYKRIVSWLEHESGLSEEDDKKAKALQLAAHLNLAMCFLKLQEPNKALEHCDKSMELDASNEKALFRKGEALFGMNEFEKARDDFQKVVQLYPANKAAKNQVLLCQKRIKEQHEKDKRIYANMFQKFAERDSKKEAEKGKSESVENGEDAMEVENGEKEAGGEAKA</sequence>
<dbReference type="InterPro" id="IPR013105">
    <property type="entry name" value="TPR_2"/>
</dbReference>
<dbReference type="SMART" id="SM00028">
    <property type="entry name" value="TPR"/>
    <property type="match status" value="2"/>
</dbReference>
<evidence type="ECO:0000256" key="18">
    <source>
        <dbReference type="ARBA" id="ARBA00023242"/>
    </source>
</evidence>
<evidence type="ECO:0000256" key="15">
    <source>
        <dbReference type="ARBA" id="ARBA00023186"/>
    </source>
</evidence>
<dbReference type="GO" id="GO:0005634">
    <property type="term" value="C:nucleus"/>
    <property type="evidence" value="ECO:0007669"/>
    <property type="project" value="UniProtKB-SubCell"/>
</dbReference>
<keyword evidence="15" id="KW-0143">Chaperone</keyword>
<dbReference type="Bgee" id="ENSNBRG00000021937">
    <property type="expression patterns" value="Expressed in muscle tissue and 9 other cell types or tissues"/>
</dbReference>
<dbReference type="FunFam" id="1.25.40.10:FF:000008">
    <property type="entry name" value="Peptidylprolyl isomerase"/>
    <property type="match status" value="1"/>
</dbReference>
<evidence type="ECO:0000313" key="23">
    <source>
        <dbReference type="Ensembl" id="ENSNBRP00000028820.1"/>
    </source>
</evidence>
<keyword evidence="14" id="KW-0496">Mitochondrion</keyword>
<name>A0A3Q4HXS0_NEOBR</name>
<keyword evidence="8" id="KW-0597">Phosphoprotein</keyword>
<comment type="catalytic activity">
    <reaction evidence="1 19">
        <text>[protein]-peptidylproline (omega=180) = [protein]-peptidylproline (omega=0)</text>
        <dbReference type="Rhea" id="RHEA:16237"/>
        <dbReference type="Rhea" id="RHEA-COMP:10747"/>
        <dbReference type="Rhea" id="RHEA-COMP:10748"/>
        <dbReference type="ChEBI" id="CHEBI:83833"/>
        <dbReference type="ChEBI" id="CHEBI:83834"/>
        <dbReference type="EC" id="5.2.1.8"/>
    </reaction>
</comment>
<evidence type="ECO:0000313" key="24">
    <source>
        <dbReference type="Proteomes" id="UP000261580"/>
    </source>
</evidence>
<evidence type="ECO:0000256" key="2">
    <source>
        <dbReference type="ARBA" id="ARBA00004123"/>
    </source>
</evidence>
<accession>A0A3Q4HXS0</accession>
<feature type="repeat" description="TPR" evidence="20">
    <location>
        <begin position="382"/>
        <end position="415"/>
    </location>
</feature>
<keyword evidence="10" id="KW-0677">Repeat</keyword>
<dbReference type="InterPro" id="IPR046357">
    <property type="entry name" value="PPIase_dom_sf"/>
</dbReference>
<evidence type="ECO:0000256" key="11">
    <source>
        <dbReference type="ARBA" id="ARBA00022803"/>
    </source>
</evidence>
<dbReference type="Pfam" id="PF00254">
    <property type="entry name" value="FKBP_C"/>
    <property type="match status" value="2"/>
</dbReference>
<evidence type="ECO:0000256" key="10">
    <source>
        <dbReference type="ARBA" id="ARBA00022737"/>
    </source>
</evidence>
<dbReference type="InterPro" id="IPR050754">
    <property type="entry name" value="FKBP4/5/8-like"/>
</dbReference>
<dbReference type="Proteomes" id="UP000261580">
    <property type="component" value="Unassembled WGS sequence"/>
</dbReference>
<keyword evidence="13 19" id="KW-0697">Rotamase</keyword>
<reference evidence="23" key="1">
    <citation type="submission" date="2025-08" db="UniProtKB">
        <authorList>
            <consortium name="Ensembl"/>
        </authorList>
    </citation>
    <scope>IDENTIFICATION</scope>
</reference>
<evidence type="ECO:0000256" key="12">
    <source>
        <dbReference type="ARBA" id="ARBA00022990"/>
    </source>
</evidence>
<proteinExistence type="predicted"/>
<evidence type="ECO:0000256" key="9">
    <source>
        <dbReference type="ARBA" id="ARBA00022701"/>
    </source>
</evidence>
<dbReference type="SUPFAM" id="SSF54534">
    <property type="entry name" value="FKBP-like"/>
    <property type="match status" value="2"/>
</dbReference>
<reference evidence="23" key="2">
    <citation type="submission" date="2025-09" db="UniProtKB">
        <authorList>
            <consortium name="Ensembl"/>
        </authorList>
    </citation>
    <scope>IDENTIFICATION</scope>
</reference>
<feature type="compositionally biased region" description="Polar residues" evidence="21">
    <location>
        <begin position="1"/>
        <end position="13"/>
    </location>
</feature>
<dbReference type="InterPro" id="IPR001179">
    <property type="entry name" value="PPIase_FKBP_dom"/>
</dbReference>
<dbReference type="FunFam" id="3.10.50.40:FF:000011">
    <property type="entry name" value="Peptidylprolyl isomerase"/>
    <property type="match status" value="1"/>
</dbReference>
<dbReference type="EC" id="5.2.1.8" evidence="19"/>
<evidence type="ECO:0000256" key="17">
    <source>
        <dbReference type="ARBA" id="ARBA00023235"/>
    </source>
</evidence>
<feature type="repeat" description="TPR" evidence="20">
    <location>
        <begin position="348"/>
        <end position="381"/>
    </location>
</feature>
<dbReference type="GO" id="GO:0005829">
    <property type="term" value="C:cytosol"/>
    <property type="evidence" value="ECO:0007669"/>
    <property type="project" value="UniProtKB-SubCell"/>
</dbReference>
<dbReference type="Pfam" id="PF07719">
    <property type="entry name" value="TPR_2"/>
    <property type="match status" value="1"/>
</dbReference>
<evidence type="ECO:0000256" key="8">
    <source>
        <dbReference type="ARBA" id="ARBA00022553"/>
    </source>
</evidence>
<dbReference type="InterPro" id="IPR011990">
    <property type="entry name" value="TPR-like_helical_dom_sf"/>
</dbReference>
<dbReference type="FunFam" id="3.10.50.40:FF:000013">
    <property type="entry name" value="Peptidylprolyl isomerase"/>
    <property type="match status" value="1"/>
</dbReference>
<dbReference type="AlphaFoldDB" id="A0A3Q4HXS0"/>
<evidence type="ECO:0000256" key="13">
    <source>
        <dbReference type="ARBA" id="ARBA00023110"/>
    </source>
</evidence>
<keyword evidence="7" id="KW-0963">Cytoplasm</keyword>
<feature type="compositionally biased region" description="Basic and acidic residues" evidence="21">
    <location>
        <begin position="475"/>
        <end position="486"/>
    </location>
</feature>
<evidence type="ECO:0000256" key="6">
    <source>
        <dbReference type="ARBA" id="ARBA00022481"/>
    </source>
</evidence>
<feature type="region of interest" description="Disordered" evidence="21">
    <location>
        <begin position="1"/>
        <end position="25"/>
    </location>
</feature>